<proteinExistence type="predicted"/>
<dbReference type="EMBL" id="JAVRQU010000015">
    <property type="protein sequence ID" value="KAK5694919.1"/>
    <property type="molecule type" value="Genomic_DNA"/>
</dbReference>
<dbReference type="PANTHER" id="PTHR38703:SF1">
    <property type="entry name" value="ALLERGEN"/>
    <property type="match status" value="1"/>
</dbReference>
<evidence type="ECO:0000313" key="3">
    <source>
        <dbReference type="Proteomes" id="UP001310594"/>
    </source>
</evidence>
<feature type="compositionally biased region" description="Low complexity" evidence="1">
    <location>
        <begin position="49"/>
        <end position="89"/>
    </location>
</feature>
<reference evidence="2" key="1">
    <citation type="submission" date="2023-08" db="EMBL/GenBank/DDBJ databases">
        <title>Black Yeasts Isolated from many extreme environments.</title>
        <authorList>
            <person name="Coleine C."/>
            <person name="Stajich J.E."/>
            <person name="Selbmann L."/>
        </authorList>
    </citation>
    <scope>NUCLEOTIDE SEQUENCE</scope>
    <source>
        <strain evidence="2">CCFEE 5810</strain>
    </source>
</reference>
<feature type="region of interest" description="Disordered" evidence="1">
    <location>
        <begin position="1"/>
        <end position="93"/>
    </location>
</feature>
<dbReference type="AlphaFoldDB" id="A0AAN7W290"/>
<dbReference type="PANTHER" id="PTHR38703">
    <property type="entry name" value="CHROMOSOME 8, WHOLE GENOME SHOTGUN SEQUENCE"/>
    <property type="match status" value="1"/>
</dbReference>
<sequence>MDAASTALNSLFSKVPAPGTRDGTSVAETESGQKIEQKVDQAEQKLDEATSSSKTSSSGTASSGLASNGTASTGTTSATATTGSTVSKDVTVDKVTEETDTVADQTVAPAVEHDKIIREHETRERDVVEKEVHQDHYHTTIQPLEDREVQETEHKFEEKPTEYRSVDKDDGAAEAKVADRLSNFQDTVEEGATKETLAKDDTVLGEHVHHHLHEVVQPVIYKEVVKPSVTHVTNPIKETVHEQSEDHGVTKAKAISVDEFKHRLDGESAKSVSTGSC</sequence>
<feature type="compositionally biased region" description="Basic and acidic residues" evidence="1">
    <location>
        <begin position="31"/>
        <end position="48"/>
    </location>
</feature>
<evidence type="ECO:0000256" key="1">
    <source>
        <dbReference type="SAM" id="MobiDB-lite"/>
    </source>
</evidence>
<name>A0AAN7W290_9PEZI</name>
<comment type="caution">
    <text evidence="2">The sequence shown here is derived from an EMBL/GenBank/DDBJ whole genome shotgun (WGS) entry which is preliminary data.</text>
</comment>
<accession>A0AAN7W290</accession>
<evidence type="ECO:0000313" key="2">
    <source>
        <dbReference type="EMBL" id="KAK5694919.1"/>
    </source>
</evidence>
<protein>
    <recommendedName>
        <fullName evidence="4">Allergen</fullName>
    </recommendedName>
</protein>
<organism evidence="2 3">
    <name type="scientific">Elasticomyces elasticus</name>
    <dbReference type="NCBI Taxonomy" id="574655"/>
    <lineage>
        <taxon>Eukaryota</taxon>
        <taxon>Fungi</taxon>
        <taxon>Dikarya</taxon>
        <taxon>Ascomycota</taxon>
        <taxon>Pezizomycotina</taxon>
        <taxon>Dothideomycetes</taxon>
        <taxon>Dothideomycetidae</taxon>
        <taxon>Mycosphaerellales</taxon>
        <taxon>Teratosphaeriaceae</taxon>
        <taxon>Elasticomyces</taxon>
    </lineage>
</organism>
<dbReference type="Proteomes" id="UP001310594">
    <property type="component" value="Unassembled WGS sequence"/>
</dbReference>
<evidence type="ECO:0008006" key="4">
    <source>
        <dbReference type="Google" id="ProtNLM"/>
    </source>
</evidence>
<feature type="compositionally biased region" description="Polar residues" evidence="1">
    <location>
        <begin position="1"/>
        <end position="12"/>
    </location>
</feature>
<gene>
    <name evidence="2" type="ORF">LTR97_009514</name>
</gene>